<proteinExistence type="predicted"/>
<protein>
    <submittedName>
        <fullName evidence="1">Transposase</fullName>
    </submittedName>
</protein>
<evidence type="ECO:0000313" key="1">
    <source>
        <dbReference type="EMBL" id="AEH57524.1"/>
    </source>
</evidence>
<organism evidence="1">
    <name type="scientific">Streptococcus suis</name>
    <dbReference type="NCBI Taxonomy" id="1307"/>
    <lineage>
        <taxon>Bacteria</taxon>
        <taxon>Bacillati</taxon>
        <taxon>Bacillota</taxon>
        <taxon>Bacilli</taxon>
        <taxon>Lactobacillales</taxon>
        <taxon>Streptococcaceae</taxon>
        <taxon>Streptococcus</taxon>
    </lineage>
</organism>
<dbReference type="EMBL" id="JF273652">
    <property type="protein sequence ID" value="AEH57524.1"/>
    <property type="molecule type" value="Genomic_DNA"/>
</dbReference>
<reference evidence="1" key="1">
    <citation type="journal article" date="2011" name="FEMS Microbiol. Lett.">
        <title>Genetic analysis of the capsular polysaccharide synthesis locus in 15 Streptococcus suis serotypes.</title>
        <authorList>
            <person name="Wang K."/>
            <person name="Fan W."/>
            <person name="Cai L."/>
            <person name="Huang B."/>
            <person name="Lu C."/>
        </authorList>
    </citation>
    <scope>NUCLEOTIDE SEQUENCE</scope>
    <source>
        <strain evidence="1">4417</strain>
    </source>
</reference>
<sequence>MHSKHRAIKSFIIDFTTILLYQFPVAFQDLVFVGFAIELVHDLNANAVHSTAKVLHNVKAIKDDFGMRKKLFSQIGSMG</sequence>
<accession>G8DU23</accession>
<gene>
    <name evidence="1" type="primary">tnp1</name>
</gene>
<name>G8DU23_STRSU</name>
<dbReference type="AlphaFoldDB" id="G8DU23"/>